<keyword evidence="1" id="KW-0808">Transferase</keyword>
<dbReference type="PANTHER" id="PTHR39560">
    <property type="entry name" value="PROTEIN ADENYLYLTRANSFERASE FIC-RELATED"/>
    <property type="match status" value="1"/>
</dbReference>
<keyword evidence="2" id="KW-0548">Nucleotidyltransferase</keyword>
<evidence type="ECO:0000256" key="3">
    <source>
        <dbReference type="ARBA" id="ARBA00022741"/>
    </source>
</evidence>
<keyword evidence="4" id="KW-0067">ATP-binding</keyword>
<dbReference type="RefSeq" id="WP_323328279.1">
    <property type="nucleotide sequence ID" value="NZ_JAYGIL010000009.1"/>
</dbReference>
<organism evidence="9 10">
    <name type="scientific">Arcicella gelida</name>
    <dbReference type="NCBI Taxonomy" id="2984195"/>
    <lineage>
        <taxon>Bacteria</taxon>
        <taxon>Pseudomonadati</taxon>
        <taxon>Bacteroidota</taxon>
        <taxon>Cytophagia</taxon>
        <taxon>Cytophagales</taxon>
        <taxon>Flectobacillaceae</taxon>
        <taxon>Arcicella</taxon>
    </lineage>
</organism>
<evidence type="ECO:0000256" key="4">
    <source>
        <dbReference type="ARBA" id="ARBA00022840"/>
    </source>
</evidence>
<evidence type="ECO:0000313" key="9">
    <source>
        <dbReference type="EMBL" id="MEA5403096.1"/>
    </source>
</evidence>
<name>A0ABU5S3R5_9BACT</name>
<sequence length="196" mass="22774">MKYQIQYDQNEHLPNLLGLKTNEEVALAEFEGFLKAEILLTESLKNNTKLNVKYIFRIHQLALGQLYEFAGKYRTVNLSKGGFVFASAQFLHQSMLSFEETFLKEIPNSTNIITQVAKTHAELLFIHPFREGNGRTSRIFTNLYCRKYGYQAPKWELINEQNLMESYIRSVQQAGLQNYKPMEKLIEQIWGGSLQP</sequence>
<evidence type="ECO:0000259" key="8">
    <source>
        <dbReference type="PROSITE" id="PS51459"/>
    </source>
</evidence>
<keyword evidence="10" id="KW-1185">Reference proteome</keyword>
<evidence type="ECO:0000256" key="5">
    <source>
        <dbReference type="ARBA" id="ARBA00034531"/>
    </source>
</evidence>
<dbReference type="EMBL" id="JAYGIL010000009">
    <property type="protein sequence ID" value="MEA5403096.1"/>
    <property type="molecule type" value="Genomic_DNA"/>
</dbReference>
<dbReference type="InterPro" id="IPR003812">
    <property type="entry name" value="Fido"/>
</dbReference>
<protein>
    <recommendedName>
        <fullName evidence="5">protein adenylyltransferase</fullName>
        <ecNumber evidence="5">2.7.7.108</ecNumber>
    </recommendedName>
</protein>
<evidence type="ECO:0000256" key="7">
    <source>
        <dbReference type="ARBA" id="ARBA00048696"/>
    </source>
</evidence>
<feature type="domain" description="Fido" evidence="8">
    <location>
        <begin position="50"/>
        <end position="188"/>
    </location>
</feature>
<reference evidence="9 10" key="1">
    <citation type="submission" date="2023-12" db="EMBL/GenBank/DDBJ databases">
        <title>Novel species of the genus Arcicella isolated from rivers.</title>
        <authorList>
            <person name="Lu H."/>
        </authorList>
    </citation>
    <scope>NUCLEOTIDE SEQUENCE [LARGE SCALE GENOMIC DNA]</scope>
    <source>
        <strain evidence="9 10">DC2W</strain>
    </source>
</reference>
<dbReference type="Proteomes" id="UP001303899">
    <property type="component" value="Unassembled WGS sequence"/>
</dbReference>
<dbReference type="PROSITE" id="PS51459">
    <property type="entry name" value="FIDO"/>
    <property type="match status" value="1"/>
</dbReference>
<accession>A0ABU5S3R5</accession>
<gene>
    <name evidence="9" type="ORF">VB776_09230</name>
</gene>
<evidence type="ECO:0000256" key="2">
    <source>
        <dbReference type="ARBA" id="ARBA00022695"/>
    </source>
</evidence>
<keyword evidence="3" id="KW-0547">Nucleotide-binding</keyword>
<evidence type="ECO:0000313" key="10">
    <source>
        <dbReference type="Proteomes" id="UP001303899"/>
    </source>
</evidence>
<comment type="catalytic activity">
    <reaction evidence="6">
        <text>L-threonyl-[protein] + ATP = 3-O-(5'-adenylyl)-L-threonyl-[protein] + diphosphate</text>
        <dbReference type="Rhea" id="RHEA:54292"/>
        <dbReference type="Rhea" id="RHEA-COMP:11060"/>
        <dbReference type="Rhea" id="RHEA-COMP:13847"/>
        <dbReference type="ChEBI" id="CHEBI:30013"/>
        <dbReference type="ChEBI" id="CHEBI:30616"/>
        <dbReference type="ChEBI" id="CHEBI:33019"/>
        <dbReference type="ChEBI" id="CHEBI:138113"/>
        <dbReference type="EC" id="2.7.7.108"/>
    </reaction>
</comment>
<evidence type="ECO:0000256" key="1">
    <source>
        <dbReference type="ARBA" id="ARBA00022679"/>
    </source>
</evidence>
<dbReference type="SUPFAM" id="SSF140931">
    <property type="entry name" value="Fic-like"/>
    <property type="match status" value="1"/>
</dbReference>
<dbReference type="PANTHER" id="PTHR39560:SF1">
    <property type="entry name" value="PROTEIN ADENYLYLTRANSFERASE FIC-RELATED"/>
    <property type="match status" value="1"/>
</dbReference>
<dbReference type="InterPro" id="IPR036597">
    <property type="entry name" value="Fido-like_dom_sf"/>
</dbReference>
<evidence type="ECO:0000256" key="6">
    <source>
        <dbReference type="ARBA" id="ARBA00047939"/>
    </source>
</evidence>
<proteinExistence type="predicted"/>
<comment type="caution">
    <text evidence="9">The sequence shown here is derived from an EMBL/GenBank/DDBJ whole genome shotgun (WGS) entry which is preliminary data.</text>
</comment>
<dbReference type="Pfam" id="PF02661">
    <property type="entry name" value="Fic"/>
    <property type="match status" value="1"/>
</dbReference>
<dbReference type="EC" id="2.7.7.108" evidence="5"/>
<dbReference type="Gene3D" id="1.10.3290.10">
    <property type="entry name" value="Fido-like domain"/>
    <property type="match status" value="1"/>
</dbReference>
<comment type="catalytic activity">
    <reaction evidence="7">
        <text>L-tyrosyl-[protein] + ATP = O-(5'-adenylyl)-L-tyrosyl-[protein] + diphosphate</text>
        <dbReference type="Rhea" id="RHEA:54288"/>
        <dbReference type="Rhea" id="RHEA-COMP:10136"/>
        <dbReference type="Rhea" id="RHEA-COMP:13846"/>
        <dbReference type="ChEBI" id="CHEBI:30616"/>
        <dbReference type="ChEBI" id="CHEBI:33019"/>
        <dbReference type="ChEBI" id="CHEBI:46858"/>
        <dbReference type="ChEBI" id="CHEBI:83624"/>
        <dbReference type="EC" id="2.7.7.108"/>
    </reaction>
</comment>